<dbReference type="OrthoDB" id="5491135at2"/>
<dbReference type="EMBL" id="VDMN01000001">
    <property type="protein sequence ID" value="TNM65715.1"/>
    <property type="molecule type" value="Genomic_DNA"/>
</dbReference>
<dbReference type="PANTHER" id="PTHR43689:SF8">
    <property type="entry name" value="ALPHA_BETA-HYDROLASES SUPERFAMILY PROTEIN"/>
    <property type="match status" value="1"/>
</dbReference>
<reference evidence="2 3" key="1">
    <citation type="submission" date="2019-06" db="EMBL/GenBank/DDBJ databases">
        <title>The draft genome of Rhizobium smilacinae PTYR-5.</title>
        <authorList>
            <person name="Liu L."/>
            <person name="Li L."/>
            <person name="Zhang X."/>
        </authorList>
    </citation>
    <scope>NUCLEOTIDE SEQUENCE [LARGE SCALE GENOMIC DNA]</scope>
    <source>
        <strain evidence="2 3">PTYR-5</strain>
    </source>
</reference>
<dbReference type="InterPro" id="IPR029058">
    <property type="entry name" value="AB_hydrolase_fold"/>
</dbReference>
<gene>
    <name evidence="2" type="ORF">FHP24_05585</name>
</gene>
<accession>A0A5C4XQF0</accession>
<dbReference type="Gene3D" id="3.40.50.1820">
    <property type="entry name" value="alpha/beta hydrolase"/>
    <property type="match status" value="1"/>
</dbReference>
<dbReference type="AlphaFoldDB" id="A0A5C4XQF0"/>
<protein>
    <submittedName>
        <fullName evidence="2">Alpha/beta hydrolase</fullName>
    </submittedName>
</protein>
<keyword evidence="3" id="KW-1185">Reference proteome</keyword>
<dbReference type="InterPro" id="IPR000073">
    <property type="entry name" value="AB_hydrolase_1"/>
</dbReference>
<evidence type="ECO:0000259" key="1">
    <source>
        <dbReference type="Pfam" id="PF12697"/>
    </source>
</evidence>
<feature type="domain" description="AB hydrolase-1" evidence="1">
    <location>
        <begin position="6"/>
        <end position="219"/>
    </location>
</feature>
<dbReference type="GO" id="GO:0016787">
    <property type="term" value="F:hydrolase activity"/>
    <property type="evidence" value="ECO:0007669"/>
    <property type="project" value="UniProtKB-KW"/>
</dbReference>
<keyword evidence="2" id="KW-0378">Hydrolase</keyword>
<evidence type="ECO:0000313" key="2">
    <source>
        <dbReference type="EMBL" id="TNM65715.1"/>
    </source>
</evidence>
<dbReference type="PANTHER" id="PTHR43689">
    <property type="entry name" value="HYDROLASE"/>
    <property type="match status" value="1"/>
</dbReference>
<evidence type="ECO:0000313" key="3">
    <source>
        <dbReference type="Proteomes" id="UP000311605"/>
    </source>
</evidence>
<comment type="caution">
    <text evidence="2">The sequence shown here is derived from an EMBL/GenBank/DDBJ whole genome shotgun (WGS) entry which is preliminary data.</text>
</comment>
<organism evidence="2 3">
    <name type="scientific">Aliirhizobium smilacinae</name>
    <dbReference type="NCBI Taxonomy" id="1395944"/>
    <lineage>
        <taxon>Bacteria</taxon>
        <taxon>Pseudomonadati</taxon>
        <taxon>Pseudomonadota</taxon>
        <taxon>Alphaproteobacteria</taxon>
        <taxon>Hyphomicrobiales</taxon>
        <taxon>Rhizobiaceae</taxon>
        <taxon>Aliirhizobium</taxon>
    </lineage>
</organism>
<dbReference type="SUPFAM" id="SSF53474">
    <property type="entry name" value="alpha/beta-Hydrolases"/>
    <property type="match status" value="1"/>
</dbReference>
<name>A0A5C4XQF0_9HYPH</name>
<dbReference type="Proteomes" id="UP000311605">
    <property type="component" value="Unassembled WGS sequence"/>
</dbReference>
<proteinExistence type="predicted"/>
<sequence>MDEPEILFLHALPLDGYMWDGQREALGAKSIAPTLYRSGETVTEWAEAALSLTQSSRLVLVGCSVGGSCALEIANLAPERVAGMVLIGTKADRRADPLFHAQALRVIREEGRDAAWKRYWRPFFHPDTPETVLASAYGMMMRQSREDLARGTDVFHTRPGRADLLSRLSCPVAIVSGDQDPAPGLKTSAAQAEMASNGKLHVIKGSGHYVPLEQPADLNSLLTEFTVACR</sequence>
<dbReference type="RefSeq" id="WP_139673999.1">
    <property type="nucleotide sequence ID" value="NZ_VDMN01000001.1"/>
</dbReference>
<dbReference type="Pfam" id="PF12697">
    <property type="entry name" value="Abhydrolase_6"/>
    <property type="match status" value="1"/>
</dbReference>